<keyword evidence="3" id="KW-1185">Reference proteome</keyword>
<dbReference type="GeneTree" id="ENSGT00940000161440"/>
<feature type="region of interest" description="Disordered" evidence="1">
    <location>
        <begin position="557"/>
        <end position="584"/>
    </location>
</feature>
<dbReference type="Ensembl" id="ENSPKIT00000038203.1">
    <property type="protein sequence ID" value="ENSPKIP00000013774.1"/>
    <property type="gene ID" value="ENSPKIG00000001068.1"/>
</dbReference>
<dbReference type="InterPro" id="IPR027417">
    <property type="entry name" value="P-loop_NTPase"/>
</dbReference>
<dbReference type="InterPro" id="IPR026302">
    <property type="entry name" value="NEDD4-bd_p2"/>
</dbReference>
<feature type="region of interest" description="Disordered" evidence="1">
    <location>
        <begin position="104"/>
        <end position="137"/>
    </location>
</feature>
<reference evidence="2" key="2">
    <citation type="submission" date="2025-09" db="UniProtKB">
        <authorList>
            <consortium name="Ensembl"/>
        </authorList>
    </citation>
    <scope>IDENTIFICATION</scope>
</reference>
<dbReference type="Pfam" id="PF13671">
    <property type="entry name" value="AAA_33"/>
    <property type="match status" value="1"/>
</dbReference>
<protein>
    <submittedName>
        <fullName evidence="2">NEDD4 binding protein 2-like 2</fullName>
    </submittedName>
</protein>
<dbReference type="Gene3D" id="3.40.50.300">
    <property type="entry name" value="P-loop containing nucleotide triphosphate hydrolases"/>
    <property type="match status" value="1"/>
</dbReference>
<dbReference type="PANTHER" id="PTHR13308:SF23">
    <property type="entry name" value="NEDD4-BINDING PROTEIN 2-LIKE 2"/>
    <property type="match status" value="1"/>
</dbReference>
<dbReference type="SUPFAM" id="SSF52540">
    <property type="entry name" value="P-loop containing nucleoside triphosphate hydrolases"/>
    <property type="match status" value="1"/>
</dbReference>
<feature type="region of interest" description="Disordered" evidence="1">
    <location>
        <begin position="41"/>
        <end position="88"/>
    </location>
</feature>
<dbReference type="Proteomes" id="UP000261540">
    <property type="component" value="Unplaced"/>
</dbReference>
<feature type="compositionally biased region" description="Basic and acidic residues" evidence="1">
    <location>
        <begin position="187"/>
        <end position="199"/>
    </location>
</feature>
<name>A0A3B3R6F5_9TELE</name>
<reference evidence="2" key="1">
    <citation type="submission" date="2025-08" db="UniProtKB">
        <authorList>
            <consortium name="Ensembl"/>
        </authorList>
    </citation>
    <scope>IDENTIFICATION</scope>
</reference>
<feature type="region of interest" description="Disordered" evidence="1">
    <location>
        <begin position="177"/>
        <end position="223"/>
    </location>
</feature>
<dbReference type="PANTHER" id="PTHR13308">
    <property type="entry name" value="NEDD4-BINDING PROTEIN 2-LIKE 1"/>
    <property type="match status" value="1"/>
</dbReference>
<dbReference type="CTD" id="10443"/>
<accession>A0A3B3R6F5</accession>
<proteinExistence type="predicted"/>
<evidence type="ECO:0000313" key="3">
    <source>
        <dbReference type="Proteomes" id="UP000261540"/>
    </source>
</evidence>
<dbReference type="GO" id="GO:0005634">
    <property type="term" value="C:nucleus"/>
    <property type="evidence" value="ECO:0007669"/>
    <property type="project" value="TreeGrafter"/>
</dbReference>
<organism evidence="2 3">
    <name type="scientific">Paramormyrops kingsleyae</name>
    <dbReference type="NCBI Taxonomy" id="1676925"/>
    <lineage>
        <taxon>Eukaryota</taxon>
        <taxon>Metazoa</taxon>
        <taxon>Chordata</taxon>
        <taxon>Craniata</taxon>
        <taxon>Vertebrata</taxon>
        <taxon>Euteleostomi</taxon>
        <taxon>Actinopterygii</taxon>
        <taxon>Neopterygii</taxon>
        <taxon>Teleostei</taxon>
        <taxon>Osteoglossocephala</taxon>
        <taxon>Osteoglossomorpha</taxon>
        <taxon>Osteoglossiformes</taxon>
        <taxon>Mormyridae</taxon>
        <taxon>Paramormyrops</taxon>
    </lineage>
</organism>
<feature type="compositionally biased region" description="Basic and acidic residues" evidence="1">
    <location>
        <begin position="105"/>
        <end position="116"/>
    </location>
</feature>
<sequence>MLNLCSSASVTDAEDRGVREPLASKVQTCVQDTDAVRVKNEEETVVRLDGPPEAAVTERLPIAEDRNPQEAREQSVGSQGQSSDTINDSSLIKCVSGRSACSSPKVEDVLSKKDQDQGEGARTLGSGSPGRKDGRLVDGQWVIRSTAFIGPMCRPEPAESKGDLDDKLSEFYKELEEMEPAETPDISTDKVDSHVEAKKSINSTPSEEGFHVSRGPRPYRRPYMYRDAPNEEWHSWKRRRDFRYGPDHSSWDPYYQNQWQHPPPFGGPPCPPYPRFGEPKFYGPPKFPPPPNPLYHPAFRPHMSTFYDSPPIAEWEQPFPPGSDFAGYDGYGDHYSSQGYGESFYPPYDLENNQANGCSSHGSRPWFQSYEQDGSDYRICPDIEFGPQQHHLNEEFCEPSDSKKGFHGSSLVLILMRGLPGSGKSTLAQELLSSGPNGLVLSTDDYFSQETGYAYDPGLLGDAHSWNQNRAREAMDENRSPVIIDNTNMQAWEMKPYAEMAVERGYRVDFCEPSTNWKLDPTELEKRNKHGVSRQKILEMLERFELPMSLDIVLNSQQPLHKSRGHSSTQPKQRLHDTGDNVPD</sequence>
<feature type="compositionally biased region" description="Basic and acidic residues" evidence="1">
    <location>
        <begin position="574"/>
        <end position="584"/>
    </location>
</feature>
<feature type="compositionally biased region" description="Polar residues" evidence="1">
    <location>
        <begin position="75"/>
        <end position="88"/>
    </location>
</feature>
<feature type="compositionally biased region" description="Basic and acidic residues" evidence="1">
    <location>
        <begin position="61"/>
        <end position="73"/>
    </location>
</feature>
<evidence type="ECO:0000313" key="2">
    <source>
        <dbReference type="Ensembl" id="ENSPKIP00000013774.1"/>
    </source>
</evidence>
<dbReference type="GO" id="GO:0003714">
    <property type="term" value="F:transcription corepressor activity"/>
    <property type="evidence" value="ECO:0007669"/>
    <property type="project" value="TreeGrafter"/>
</dbReference>
<feature type="compositionally biased region" description="Polar residues" evidence="1">
    <location>
        <begin position="557"/>
        <end position="572"/>
    </location>
</feature>
<dbReference type="AlphaFoldDB" id="A0A3B3R6F5"/>
<dbReference type="GO" id="GO:0000122">
    <property type="term" value="P:negative regulation of transcription by RNA polymerase II"/>
    <property type="evidence" value="ECO:0007669"/>
    <property type="project" value="TreeGrafter"/>
</dbReference>
<dbReference type="STRING" id="1676925.ENSPKIP00000013774"/>
<evidence type="ECO:0000256" key="1">
    <source>
        <dbReference type="SAM" id="MobiDB-lite"/>
    </source>
</evidence>